<protein>
    <submittedName>
        <fullName evidence="9">Phospholipase A1-like</fullName>
    </submittedName>
</protein>
<evidence type="ECO:0000256" key="3">
    <source>
        <dbReference type="ARBA" id="ARBA00022525"/>
    </source>
</evidence>
<name>A0AAJ7P989_9ACAR</name>
<dbReference type="PANTHER" id="PTHR11610:SF173">
    <property type="entry name" value="LIPASE DOMAIN-CONTAINING PROTEIN-RELATED"/>
    <property type="match status" value="1"/>
</dbReference>
<evidence type="ECO:0000256" key="6">
    <source>
        <dbReference type="SAM" id="SignalP"/>
    </source>
</evidence>
<dbReference type="KEGG" id="goe:108863917"/>
<dbReference type="PANTHER" id="PTHR11610">
    <property type="entry name" value="LIPASE"/>
    <property type="match status" value="1"/>
</dbReference>
<feature type="domain" description="Lipase" evidence="7">
    <location>
        <begin position="179"/>
        <end position="400"/>
    </location>
</feature>
<keyword evidence="6" id="KW-0732">Signal</keyword>
<dbReference type="Proteomes" id="UP000694867">
    <property type="component" value="Unplaced"/>
</dbReference>
<proteinExistence type="inferred from homology"/>
<evidence type="ECO:0000256" key="4">
    <source>
        <dbReference type="RuleBase" id="RU004262"/>
    </source>
</evidence>
<dbReference type="GO" id="GO:0016298">
    <property type="term" value="F:lipase activity"/>
    <property type="evidence" value="ECO:0007669"/>
    <property type="project" value="InterPro"/>
</dbReference>
<reference evidence="9" key="1">
    <citation type="submission" date="2025-08" db="UniProtKB">
        <authorList>
            <consortium name="RefSeq"/>
        </authorList>
    </citation>
    <scope>IDENTIFICATION</scope>
</reference>
<organism evidence="8 9">
    <name type="scientific">Galendromus occidentalis</name>
    <name type="common">western predatory mite</name>
    <dbReference type="NCBI Taxonomy" id="34638"/>
    <lineage>
        <taxon>Eukaryota</taxon>
        <taxon>Metazoa</taxon>
        <taxon>Ecdysozoa</taxon>
        <taxon>Arthropoda</taxon>
        <taxon>Chelicerata</taxon>
        <taxon>Arachnida</taxon>
        <taxon>Acari</taxon>
        <taxon>Parasitiformes</taxon>
        <taxon>Mesostigmata</taxon>
        <taxon>Gamasina</taxon>
        <taxon>Phytoseioidea</taxon>
        <taxon>Phytoseiidae</taxon>
        <taxon>Typhlodrominae</taxon>
        <taxon>Galendromus</taxon>
    </lineage>
</organism>
<accession>A0AAJ7P989</accession>
<keyword evidence="3" id="KW-0964">Secreted</keyword>
<comment type="subcellular location">
    <subcellularLocation>
        <location evidence="1">Secreted</location>
    </subcellularLocation>
</comment>
<dbReference type="GO" id="GO:0016042">
    <property type="term" value="P:lipid catabolic process"/>
    <property type="evidence" value="ECO:0007669"/>
    <property type="project" value="TreeGrafter"/>
</dbReference>
<comment type="similarity">
    <text evidence="2 4">Belongs to the AB hydrolase superfamily. Lipase family.</text>
</comment>
<evidence type="ECO:0000313" key="9">
    <source>
        <dbReference type="RefSeq" id="XP_018494125.1"/>
    </source>
</evidence>
<dbReference type="InterPro" id="IPR013818">
    <property type="entry name" value="Lipase"/>
</dbReference>
<dbReference type="Gene3D" id="3.40.50.1820">
    <property type="entry name" value="alpha/beta hydrolase"/>
    <property type="match status" value="1"/>
</dbReference>
<dbReference type="Pfam" id="PF00151">
    <property type="entry name" value="Lipase"/>
    <property type="match status" value="1"/>
</dbReference>
<dbReference type="GeneID" id="108863917"/>
<dbReference type="AlphaFoldDB" id="A0AAJ7P989"/>
<feature type="compositionally biased region" description="Basic and acidic residues" evidence="5">
    <location>
        <begin position="99"/>
        <end position="111"/>
    </location>
</feature>
<gene>
    <name evidence="9" type="primary">LOC108863917</name>
</gene>
<feature type="region of interest" description="Disordered" evidence="5">
    <location>
        <begin position="76"/>
        <end position="111"/>
    </location>
</feature>
<keyword evidence="8" id="KW-1185">Reference proteome</keyword>
<dbReference type="InterPro" id="IPR000734">
    <property type="entry name" value="TAG_lipase"/>
</dbReference>
<dbReference type="SUPFAM" id="SSF53474">
    <property type="entry name" value="alpha/beta-Hydrolases"/>
    <property type="match status" value="1"/>
</dbReference>
<evidence type="ECO:0000256" key="2">
    <source>
        <dbReference type="ARBA" id="ARBA00010701"/>
    </source>
</evidence>
<evidence type="ECO:0000256" key="1">
    <source>
        <dbReference type="ARBA" id="ARBA00004613"/>
    </source>
</evidence>
<evidence type="ECO:0000259" key="7">
    <source>
        <dbReference type="Pfam" id="PF00151"/>
    </source>
</evidence>
<dbReference type="InterPro" id="IPR029058">
    <property type="entry name" value="AB_hydrolase_fold"/>
</dbReference>
<dbReference type="GO" id="GO:0005615">
    <property type="term" value="C:extracellular space"/>
    <property type="evidence" value="ECO:0007669"/>
    <property type="project" value="TreeGrafter"/>
</dbReference>
<sequence length="457" mass="50452">MKLLLLLFLSVVSCSSRANLREEDIAKICSAYELQRRKGLRGKSGILGRYGEVMRKHTVEYGSMAQGAAHLASYPGRSGLAADRRPPAGRNKDRKPKPKRNETDASDASKRRMRKDYEGACYFGLGCFDNEAYGLGGLPDGSLVVKSFCRIYRRNERTGIRFTYMDVSAAVQLIHEPTELIVIVHGFTSESYANWVIDLMKKSLENTDCAVVTVDWAQGALGSVPYKQAIINSQLIGRQVARILFKLMDLTSGKISPENTHWIGHSLGAQMTIYFWDYFSEISGGRIISKITALDPAAPFYESSNLFLNTSMAEFVEVIHTSSGTGHGTSYGMSIPIGHVDFYMNGGDSPQPGCLAVMGPHCSHSRAQLFYAEAIDVKSPCTMFSYSCMGGRAQYEADECDVESENWSAITFNHTQNLPGRGIQFVDTEAKSPFCVPVEQVGPRKPKIKDDCNCVCP</sequence>
<feature type="signal peptide" evidence="6">
    <location>
        <begin position="1"/>
        <end position="18"/>
    </location>
</feature>
<dbReference type="RefSeq" id="XP_018494125.1">
    <property type="nucleotide sequence ID" value="XM_018638609.1"/>
</dbReference>
<evidence type="ECO:0000256" key="5">
    <source>
        <dbReference type="SAM" id="MobiDB-lite"/>
    </source>
</evidence>
<evidence type="ECO:0000313" key="8">
    <source>
        <dbReference type="Proteomes" id="UP000694867"/>
    </source>
</evidence>
<feature type="chain" id="PRO_5042562566" evidence="6">
    <location>
        <begin position="19"/>
        <end position="457"/>
    </location>
</feature>